<comment type="caution">
    <text evidence="2">The sequence shown here is derived from an EMBL/GenBank/DDBJ whole genome shotgun (WGS) entry which is preliminary data.</text>
</comment>
<feature type="compositionally biased region" description="Low complexity" evidence="1">
    <location>
        <begin position="1"/>
        <end position="32"/>
    </location>
</feature>
<keyword evidence="3" id="KW-1185">Reference proteome</keyword>
<dbReference type="STRING" id="996637.SGM_6384"/>
<dbReference type="EMBL" id="AEYX01000046">
    <property type="protein sequence ID" value="EGG43244.1"/>
    <property type="molecule type" value="Genomic_DNA"/>
</dbReference>
<protein>
    <submittedName>
        <fullName evidence="2">Uncharacterized protein</fullName>
    </submittedName>
</protein>
<sequence length="43" mass="4493">MSGTERGAGREAAWARRGVPGRKVPGPGVLRRCGGSRPCRSPC</sequence>
<evidence type="ECO:0000313" key="2">
    <source>
        <dbReference type="EMBL" id="EGG43244.1"/>
    </source>
</evidence>
<name>F3NTT4_9ACTN</name>
<evidence type="ECO:0000313" key="3">
    <source>
        <dbReference type="Proteomes" id="UP000003022"/>
    </source>
</evidence>
<dbReference type="AlphaFoldDB" id="F3NTT4"/>
<accession>F3NTT4</accession>
<gene>
    <name evidence="2" type="ORF">SGM_6384</name>
</gene>
<organism evidence="2 3">
    <name type="scientific">Streptomyces griseoaurantiacus M045</name>
    <dbReference type="NCBI Taxonomy" id="996637"/>
    <lineage>
        <taxon>Bacteria</taxon>
        <taxon>Bacillati</taxon>
        <taxon>Actinomycetota</taxon>
        <taxon>Actinomycetes</taxon>
        <taxon>Kitasatosporales</taxon>
        <taxon>Streptomycetaceae</taxon>
        <taxon>Streptomyces</taxon>
        <taxon>Streptomyces aurantiacus group</taxon>
    </lineage>
</organism>
<feature type="region of interest" description="Disordered" evidence="1">
    <location>
        <begin position="1"/>
        <end position="43"/>
    </location>
</feature>
<proteinExistence type="predicted"/>
<reference evidence="2 3" key="1">
    <citation type="journal article" date="2011" name="J. Bacteriol.">
        <title>Draft genome sequence of the marine bacterium Streptomyces griseoaurantiacus M045, which produces novel manumycin-type antibiotics with a pABA core component.</title>
        <authorList>
            <person name="Li F."/>
            <person name="Jiang P."/>
            <person name="Zheng H."/>
            <person name="Wang S."/>
            <person name="Zhao G."/>
            <person name="Qin S."/>
            <person name="Liu Z."/>
        </authorList>
    </citation>
    <scope>NUCLEOTIDE SEQUENCE [LARGE SCALE GENOMIC DNA]</scope>
    <source>
        <strain evidence="2 3">M045</strain>
    </source>
</reference>
<dbReference type="Proteomes" id="UP000003022">
    <property type="component" value="Unassembled WGS sequence"/>
</dbReference>
<evidence type="ECO:0000256" key="1">
    <source>
        <dbReference type="SAM" id="MobiDB-lite"/>
    </source>
</evidence>